<reference evidence="1 2" key="1">
    <citation type="journal article" date="2022" name="Int. J. Syst. Evol. Microbiol.">
        <title>Miniphocaeibacter halophilus sp. nov., an ammonium-tolerant acetate-producing bacterium isolated from a biogas system.</title>
        <authorList>
            <person name="Schnurer A."/>
            <person name="Singh A."/>
            <person name="Bi S."/>
            <person name="Qiao W."/>
            <person name="Westerholm M."/>
        </authorList>
    </citation>
    <scope>NUCLEOTIDE SEQUENCE [LARGE SCALE GENOMIC DNA]</scope>
    <source>
        <strain evidence="1 2">AMB_01</strain>
    </source>
</reference>
<sequence>MNIWETLEIEPTVNKEEIKKAFYRKTNKISDKNSQEFKDLLKIYSLLIKKIDAPKKENSEDKNNNKEHNKVESSKDKPNKLKITELEISKKFKEIITIEYWNNYYDKLDQSIGIVYDNLIKNLEKFVYYNYQAIPRETLEFIIKKFNLFKNKSEIKDEILNTPNYMIYNIDDFSFEENLKFYNLRYEIFFQLNNGYKDIKNLEILFNKAEKLNPKDKDLKLLKVTVGLLDDIEKSKANPLDLKNTLEIFKQVEKIEDDIYTFYEKILEGNSLEDFSKIDESIFELNTKDYVPEYLNIFLKGFVEYSKSEYDLAYSIWFENKLDLIPTNLKNISKNLIIDKYEYLSKDLKKILVKKDYIKGNFTIEEIISDQELYSNIENWENSLKYLKDSELDMENILNFLKEKYIVIPKAVIDYLYNTMEINSVDESLISKELKDEMKNIPNFNFNNNIPENQKEDFFRKRYEYFILSTDENNQDLANIIYGELKKYGFDYSVETIRVQQLFFSELKSNVLGKDRFVETEKKIEELAYLIPTKTIELYEIFLKAYKNENITEEEVNKVKSMSKDSLIISSDIYNFMIYFIYKIANKKEEALYIRELQANIFIEELEKTSLKTEEKESSTILSKIKNIFNKN</sequence>
<gene>
    <name evidence="1" type="ORF">JFY71_02005</name>
</gene>
<evidence type="ECO:0000313" key="2">
    <source>
        <dbReference type="Proteomes" id="UP000595814"/>
    </source>
</evidence>
<dbReference type="EMBL" id="CP066744">
    <property type="protein sequence ID" value="QQK08340.1"/>
    <property type="molecule type" value="Genomic_DNA"/>
</dbReference>
<keyword evidence="2" id="KW-1185">Reference proteome</keyword>
<accession>A0AC61MVA4</accession>
<name>A0AC61MVA4_9FIRM</name>
<protein>
    <submittedName>
        <fullName evidence="1">Uncharacterized protein</fullName>
    </submittedName>
</protein>
<evidence type="ECO:0000313" key="1">
    <source>
        <dbReference type="EMBL" id="QQK08340.1"/>
    </source>
</evidence>
<organism evidence="1 2">
    <name type="scientific">Miniphocaeibacter halophilus</name>
    <dbReference type="NCBI Taxonomy" id="2931922"/>
    <lineage>
        <taxon>Bacteria</taxon>
        <taxon>Bacillati</taxon>
        <taxon>Bacillota</taxon>
        <taxon>Tissierellia</taxon>
        <taxon>Tissierellales</taxon>
        <taxon>Peptoniphilaceae</taxon>
        <taxon>Miniphocaeibacter</taxon>
    </lineage>
</organism>
<proteinExistence type="predicted"/>
<dbReference type="Proteomes" id="UP000595814">
    <property type="component" value="Chromosome"/>
</dbReference>